<dbReference type="FunFam" id="3.40.50.300:FF:001218">
    <property type="entry name" value="AAA family ATPase, putative"/>
    <property type="match status" value="1"/>
</dbReference>
<keyword evidence="5" id="KW-0547">Nucleotide-binding</keyword>
<evidence type="ECO:0000256" key="7">
    <source>
        <dbReference type="ARBA" id="ARBA00022840"/>
    </source>
</evidence>
<dbReference type="InterPro" id="IPR003960">
    <property type="entry name" value="ATPase_AAA_CS"/>
</dbReference>
<dbReference type="Pfam" id="PF00004">
    <property type="entry name" value="AAA"/>
    <property type="match status" value="2"/>
</dbReference>
<evidence type="ECO:0000256" key="6">
    <source>
        <dbReference type="ARBA" id="ARBA00022801"/>
    </source>
</evidence>
<dbReference type="GO" id="GO:0045815">
    <property type="term" value="P:transcription initiation-coupled chromatin remodeling"/>
    <property type="evidence" value="ECO:0007669"/>
    <property type="project" value="TreeGrafter"/>
</dbReference>
<dbReference type="InterPro" id="IPR003593">
    <property type="entry name" value="AAA+_ATPase"/>
</dbReference>
<name>A0A060T3C8_BLAAD</name>
<feature type="compositionally biased region" description="Acidic residues" evidence="10">
    <location>
        <begin position="102"/>
        <end position="135"/>
    </location>
</feature>
<feature type="compositionally biased region" description="Acidic residues" evidence="10">
    <location>
        <begin position="157"/>
        <end position="177"/>
    </location>
</feature>
<feature type="compositionally biased region" description="Low complexity" evidence="10">
    <location>
        <begin position="1087"/>
        <end position="1100"/>
    </location>
</feature>
<dbReference type="CDD" id="cd19517">
    <property type="entry name" value="RecA-like_Yta7-like"/>
    <property type="match status" value="1"/>
</dbReference>
<dbReference type="EMBL" id="HG937693">
    <property type="protein sequence ID" value="CDP35615.1"/>
    <property type="molecule type" value="Genomic_DNA"/>
</dbReference>
<reference evidence="12" key="2">
    <citation type="submission" date="2014-06" db="EMBL/GenBank/DDBJ databases">
        <title>The complete genome of Blastobotrys (Arxula) adeninivorans LS3 - a yeast of biotechnological interest.</title>
        <authorList>
            <person name="Kunze G."/>
            <person name="Gaillardin C."/>
            <person name="Czernicka M."/>
            <person name="Durrens P."/>
            <person name="Martin T."/>
            <person name="Boer E."/>
            <person name="Gabaldon T."/>
            <person name="Cruz J."/>
            <person name="Talla E."/>
            <person name="Marck C."/>
            <person name="Goffeau A."/>
            <person name="Barbe V."/>
            <person name="Baret P."/>
            <person name="Baronian K."/>
            <person name="Beier S."/>
            <person name="Bleykasten C."/>
            <person name="Bode R."/>
            <person name="Casaregola S."/>
            <person name="Despons L."/>
            <person name="Fairhead C."/>
            <person name="Giersberg M."/>
            <person name="Gierski P."/>
            <person name="Hahnel U."/>
            <person name="Hartmann A."/>
            <person name="Jankowska D."/>
            <person name="Jubin C."/>
            <person name="Jung P."/>
            <person name="Lafontaine I."/>
            <person name="Leh-Louis V."/>
            <person name="Lemaire M."/>
            <person name="Marcet-Houben M."/>
            <person name="Mascher M."/>
            <person name="Morel G."/>
            <person name="Richard G.-F."/>
            <person name="Riechen J."/>
            <person name="Sacerdot C."/>
            <person name="Sarkar A."/>
            <person name="Savel G."/>
            <person name="Schacherer J."/>
            <person name="Sherman D."/>
            <person name="Straub M.-L."/>
            <person name="Stein N."/>
            <person name="Thierry A."/>
            <person name="Trautwein-Schult A."/>
            <person name="Westhof E."/>
            <person name="Worch S."/>
            <person name="Dujon B."/>
            <person name="Souciet J.-L."/>
            <person name="Wincker P."/>
            <person name="Scholz U."/>
            <person name="Neuveglise N."/>
        </authorList>
    </citation>
    <scope>NUCLEOTIDE SEQUENCE</scope>
    <source>
        <strain evidence="12">LS3</strain>
    </source>
</reference>
<comment type="subcellular location">
    <subcellularLocation>
        <location evidence="2">Chromosome</location>
    </subcellularLocation>
    <subcellularLocation>
        <location evidence="1">Nucleus</location>
    </subcellularLocation>
</comment>
<feature type="compositionally biased region" description="Acidic residues" evidence="10">
    <location>
        <begin position="224"/>
        <end position="242"/>
    </location>
</feature>
<feature type="compositionally biased region" description="Basic residues" evidence="10">
    <location>
        <begin position="196"/>
        <end position="219"/>
    </location>
</feature>
<dbReference type="InterPro" id="IPR045199">
    <property type="entry name" value="ATAD2-like"/>
</dbReference>
<dbReference type="FunFam" id="1.10.8.60:FF:000016">
    <property type="entry name" value="ATPase family AAA domain-containing protein 2B"/>
    <property type="match status" value="1"/>
</dbReference>
<keyword evidence="4" id="KW-0158">Chromosome</keyword>
<dbReference type="PROSITE" id="PS00674">
    <property type="entry name" value="AAA"/>
    <property type="match status" value="1"/>
</dbReference>
<dbReference type="GO" id="GO:0005634">
    <property type="term" value="C:nucleus"/>
    <property type="evidence" value="ECO:0007669"/>
    <property type="project" value="UniProtKB-SubCell"/>
</dbReference>
<dbReference type="CDD" id="cd05491">
    <property type="entry name" value="Bromo_TBP7_like"/>
    <property type="match status" value="1"/>
</dbReference>
<evidence type="ECO:0000256" key="2">
    <source>
        <dbReference type="ARBA" id="ARBA00004286"/>
    </source>
</evidence>
<evidence type="ECO:0000256" key="1">
    <source>
        <dbReference type="ARBA" id="ARBA00004123"/>
    </source>
</evidence>
<dbReference type="GO" id="GO:0003682">
    <property type="term" value="F:chromatin binding"/>
    <property type="evidence" value="ECO:0007669"/>
    <property type="project" value="TreeGrafter"/>
</dbReference>
<dbReference type="GO" id="GO:0000785">
    <property type="term" value="C:chromatin"/>
    <property type="evidence" value="ECO:0007669"/>
    <property type="project" value="UniProtKB-ARBA"/>
</dbReference>
<proteinExistence type="inferred from homology"/>
<keyword evidence="8" id="KW-0103">Bromodomain</keyword>
<dbReference type="InterPro" id="IPR027417">
    <property type="entry name" value="P-loop_NTPase"/>
</dbReference>
<dbReference type="PANTHER" id="PTHR23069:SF0">
    <property type="entry name" value="TAT-BINDING HOMOLOG 7"/>
    <property type="match status" value="1"/>
</dbReference>
<feature type="domain" description="AAA+ ATPase" evidence="11">
    <location>
        <begin position="421"/>
        <end position="562"/>
    </location>
</feature>
<evidence type="ECO:0000256" key="4">
    <source>
        <dbReference type="ARBA" id="ARBA00022454"/>
    </source>
</evidence>
<dbReference type="GO" id="GO:0005524">
    <property type="term" value="F:ATP binding"/>
    <property type="evidence" value="ECO:0007669"/>
    <property type="project" value="UniProtKB-KW"/>
</dbReference>
<feature type="region of interest" description="Disordered" evidence="10">
    <location>
        <begin position="78"/>
        <end position="300"/>
    </location>
</feature>
<evidence type="ECO:0000256" key="9">
    <source>
        <dbReference type="ARBA" id="ARBA00023242"/>
    </source>
</evidence>
<feature type="region of interest" description="Disordered" evidence="10">
    <location>
        <begin position="1"/>
        <end position="66"/>
    </location>
</feature>
<feature type="compositionally biased region" description="Pro residues" evidence="10">
    <location>
        <begin position="1176"/>
        <end position="1188"/>
    </location>
</feature>
<dbReference type="GO" id="GO:0006334">
    <property type="term" value="P:nucleosome assembly"/>
    <property type="evidence" value="ECO:0007669"/>
    <property type="project" value="TreeGrafter"/>
</dbReference>
<evidence type="ECO:0000313" key="12">
    <source>
        <dbReference type="EMBL" id="CDP35615.1"/>
    </source>
</evidence>
<gene>
    <name evidence="12" type="ORF">GNLVRS02_ARAD1C39556g</name>
</gene>
<evidence type="ECO:0000256" key="5">
    <source>
        <dbReference type="ARBA" id="ARBA00022741"/>
    </source>
</evidence>
<dbReference type="PANTHER" id="PTHR23069">
    <property type="entry name" value="AAA DOMAIN-CONTAINING"/>
    <property type="match status" value="1"/>
</dbReference>
<feature type="region of interest" description="Disordered" evidence="10">
    <location>
        <begin position="1155"/>
        <end position="1193"/>
    </location>
</feature>
<feature type="region of interest" description="Disordered" evidence="10">
    <location>
        <begin position="1074"/>
        <end position="1101"/>
    </location>
</feature>
<dbReference type="Gene3D" id="3.40.50.300">
    <property type="entry name" value="P-loop containing nucleotide triphosphate hydrolases"/>
    <property type="match status" value="2"/>
</dbReference>
<dbReference type="GO" id="GO:0140674">
    <property type="term" value="F:ATP-dependent histone chaperone activity"/>
    <property type="evidence" value="ECO:0007669"/>
    <property type="project" value="UniProtKB-ARBA"/>
</dbReference>
<dbReference type="SUPFAM" id="SSF52540">
    <property type="entry name" value="P-loop containing nucleoside triphosphate hydrolases"/>
    <property type="match status" value="2"/>
</dbReference>
<protein>
    <submittedName>
        <fullName evidence="12">ARAD1C39556p</fullName>
    </submittedName>
</protein>
<evidence type="ECO:0000256" key="3">
    <source>
        <dbReference type="ARBA" id="ARBA00006914"/>
    </source>
</evidence>
<feature type="compositionally biased region" description="Low complexity" evidence="10">
    <location>
        <begin position="278"/>
        <end position="294"/>
    </location>
</feature>
<dbReference type="GO" id="GO:0006337">
    <property type="term" value="P:nucleosome disassembly"/>
    <property type="evidence" value="ECO:0007669"/>
    <property type="project" value="TreeGrafter"/>
</dbReference>
<feature type="compositionally biased region" description="Basic residues" evidence="10">
    <location>
        <begin position="139"/>
        <end position="151"/>
    </location>
</feature>
<dbReference type="GO" id="GO:0042393">
    <property type="term" value="F:histone binding"/>
    <property type="evidence" value="ECO:0007669"/>
    <property type="project" value="UniProtKB-ARBA"/>
</dbReference>
<feature type="compositionally biased region" description="Acidic residues" evidence="10">
    <location>
        <begin position="30"/>
        <end position="40"/>
    </location>
</feature>
<reference evidence="12" key="1">
    <citation type="submission" date="2014-02" db="EMBL/GenBank/DDBJ databases">
        <authorList>
            <person name="Genoscope - CEA"/>
        </authorList>
    </citation>
    <scope>NUCLEOTIDE SEQUENCE</scope>
    <source>
        <strain evidence="12">LS3</strain>
    </source>
</reference>
<keyword evidence="7" id="KW-0067">ATP-binding</keyword>
<keyword evidence="6" id="KW-0378">Hydrolase</keyword>
<evidence type="ECO:0000256" key="10">
    <source>
        <dbReference type="SAM" id="MobiDB-lite"/>
    </source>
</evidence>
<accession>A0A060T3C8</accession>
<organism evidence="12">
    <name type="scientific">Blastobotrys adeninivorans</name>
    <name type="common">Yeast</name>
    <name type="synonym">Arxula adeninivorans</name>
    <dbReference type="NCBI Taxonomy" id="409370"/>
    <lineage>
        <taxon>Eukaryota</taxon>
        <taxon>Fungi</taxon>
        <taxon>Dikarya</taxon>
        <taxon>Ascomycota</taxon>
        <taxon>Saccharomycotina</taxon>
        <taxon>Dipodascomycetes</taxon>
        <taxon>Dipodascales</taxon>
        <taxon>Trichomonascaceae</taxon>
        <taxon>Blastobotrys</taxon>
    </lineage>
</organism>
<dbReference type="Pfam" id="PF17862">
    <property type="entry name" value="AAA_lid_3"/>
    <property type="match status" value="1"/>
</dbReference>
<dbReference type="AlphaFoldDB" id="A0A060T3C8"/>
<dbReference type="InterPro" id="IPR003959">
    <property type="entry name" value="ATPase_AAA_core"/>
</dbReference>
<feature type="region of interest" description="Disordered" evidence="10">
    <location>
        <begin position="334"/>
        <end position="378"/>
    </location>
</feature>
<feature type="compositionally biased region" description="Basic and acidic residues" evidence="10">
    <location>
        <begin position="243"/>
        <end position="263"/>
    </location>
</feature>
<dbReference type="InterPro" id="IPR041569">
    <property type="entry name" value="AAA_lid_3"/>
</dbReference>
<dbReference type="FunFam" id="3.40.50.300:FF:000061">
    <property type="entry name" value="ATPase family, AAA domain-containing 2"/>
    <property type="match status" value="1"/>
</dbReference>
<dbReference type="PhylomeDB" id="A0A060T3C8"/>
<dbReference type="Gene3D" id="1.10.8.60">
    <property type="match status" value="1"/>
</dbReference>
<evidence type="ECO:0000259" key="11">
    <source>
        <dbReference type="SMART" id="SM00382"/>
    </source>
</evidence>
<sequence>MAKRKRTVDELFDSDSSDQLIRPSRRINYDDDEDGSDAGDIDGVVTSTKNGVESNEIVDDENDGSFPVTLKIGREAAESLENGYQMTSRKSVIINGYKHDPDDEDPSNDPNDDNDNNDNNDDNDHDDDDDDDDDLPGPRRTRRTRSSRSRIAKGSDSEEYQEDQDESSTEGDAESEEYEKLSDDGFVVESEDELRKKRNRRKRMQARSLSRRKRQPSRRKAADSSEEYEDDDSANSEDEEDEKAALREELRELRGATPPEDRRKHLRARKEVNYQILPPAVEEPAEAPSAPVPARRGRSSAAGPLRRLFPTVGPFGGNDVVSVFGLNNSLVPGGNNPNANSGIPIDSDSSDDEAGKSKIIEPAGVSKNKKSSLADSDPLAPDMNIDFDAVGGLDHYINQLKEMVSLPMRYPEIYKQFNVTPPRGVLFHGPPGTGKTLMARALAASCSSGGKKITFFMRKGADCLSKWVGEAERQLRLLFEEAKNQQPSIIFFDEIDGLAPVRSSKQEQIHASIVSTLLALMDGMDNRGQVIVIGATNRPDSVDPALRRPGRFDREFYFPLPDLEARKKIISIHTRKWDPPLNENFIDKIARLTKGYGGADLRAMCTESALSAIQRRYPQIYMSDKKLLLDPSSIHVTASDFMRSIEKIVPSSARSTSSGAEPLPAGVEPLLIDSFKRIIEKLDHLFPRPKKLTALQEAMHVSIDDEDGGFARHEAYKGFQTARIFRPRLLIHGRNGMGQNYIGSAILHHLEGVHVQILDIANLLSDSARTPEAAIVQFLVEAKKHVPSVVFIPNVDIWFEVMSETCKSTLMSMLRSIAPSEKVLLLGVTDCEYTEVSPIVKSIFGYSGENHQGICAPSPDNLKSYFEQLISYIRSKPSDYLAPEQRPRRTLEKLAIAPTAPEKVPTPVEVKDQELNDKKLKNLLKLKLAPLMDLFKTRYKRFKKPPVDDQYLVHLFEPPSEDPNVQHAYVKSDDGMILEVATGKKYYNIDLDIIEERLWNGYYSEPKQYLRDIEMIHLDSLTYADRERTLKSSEMFAQAQVAIEEIGDAQFLQQCKELRKREVAKLKKLQEESADKARTLSVASGNQLQQQEQMVQPEQEGAPQLDELKKTDENQVSSGNGHLTEAEKLANGHIDPPLPTVELVEDVPMQNDVTTAEAEGTVKAKEAEPEPEPEYFVPPPPSPRPEQPPGEYALDDNKLSDFHTQLVNETRSLTVEQLEQVNAALVDKTWNYRHLWNRNELIDLLNQELRQILQMITSIME</sequence>
<dbReference type="GO" id="GO:0016887">
    <property type="term" value="F:ATP hydrolysis activity"/>
    <property type="evidence" value="ECO:0007669"/>
    <property type="project" value="InterPro"/>
</dbReference>
<comment type="similarity">
    <text evidence="3">Belongs to the AAA ATPase family.</text>
</comment>
<dbReference type="SMART" id="SM00382">
    <property type="entry name" value="AAA"/>
    <property type="match status" value="1"/>
</dbReference>
<keyword evidence="9" id="KW-0539">Nucleus</keyword>
<evidence type="ECO:0000256" key="8">
    <source>
        <dbReference type="ARBA" id="ARBA00023117"/>
    </source>
</evidence>